<dbReference type="Pfam" id="PF01808">
    <property type="entry name" value="AICARFT_IMPCHas"/>
    <property type="match status" value="1"/>
</dbReference>
<comment type="domain">
    <text evidence="8">The IMP cyclohydrolase activity resides in the N-terminal region.</text>
</comment>
<dbReference type="SMART" id="SM00851">
    <property type="entry name" value="MGS"/>
    <property type="match status" value="1"/>
</dbReference>
<comment type="similarity">
    <text evidence="3 8">Belongs to the PurH family.</text>
</comment>
<evidence type="ECO:0000256" key="6">
    <source>
        <dbReference type="ARBA" id="ARBA00022801"/>
    </source>
</evidence>
<name>A0AAU7VKA0_9FIRM</name>
<dbReference type="PROSITE" id="PS51855">
    <property type="entry name" value="MGS"/>
    <property type="match status" value="1"/>
</dbReference>
<dbReference type="EC" id="3.5.4.10" evidence="8"/>
<evidence type="ECO:0000256" key="7">
    <source>
        <dbReference type="ARBA" id="ARBA00023268"/>
    </source>
</evidence>
<dbReference type="PANTHER" id="PTHR11692:SF0">
    <property type="entry name" value="BIFUNCTIONAL PURINE BIOSYNTHESIS PROTEIN ATIC"/>
    <property type="match status" value="1"/>
</dbReference>
<evidence type="ECO:0000313" key="10">
    <source>
        <dbReference type="EMBL" id="XBX74530.1"/>
    </source>
</evidence>
<comment type="catalytic activity">
    <reaction evidence="8">
        <text>IMP + H2O = 5-formamido-1-(5-phospho-D-ribosyl)imidazole-4-carboxamide</text>
        <dbReference type="Rhea" id="RHEA:18445"/>
        <dbReference type="ChEBI" id="CHEBI:15377"/>
        <dbReference type="ChEBI" id="CHEBI:58053"/>
        <dbReference type="ChEBI" id="CHEBI:58467"/>
        <dbReference type="EC" id="3.5.4.10"/>
    </reaction>
</comment>
<dbReference type="PANTHER" id="PTHR11692">
    <property type="entry name" value="BIFUNCTIONAL PURINE BIOSYNTHESIS PROTEIN PURH"/>
    <property type="match status" value="1"/>
</dbReference>
<reference evidence="10" key="1">
    <citation type="journal article" date="2013" name="Extremophiles">
        <title>Proteinivorax tanatarense gen. nov., sp. nov., an anaerobic, haloalkaliphilic, proteolytic bacterium isolated from a decaying algal bloom, and proposal of Proteinivoraceae fam. nov.</title>
        <authorList>
            <person name="Kevbrin V."/>
            <person name="Boltyanskaya Y."/>
            <person name="Zhilina T."/>
            <person name="Kolganova T."/>
            <person name="Lavrentjeva E."/>
            <person name="Kuznetsov B."/>
        </authorList>
    </citation>
    <scope>NUCLEOTIDE SEQUENCE</scope>
    <source>
        <strain evidence="10">Z-910T</strain>
    </source>
</reference>
<dbReference type="InterPro" id="IPR024051">
    <property type="entry name" value="AICAR_Tfase_dup_dom_sf"/>
</dbReference>
<comment type="catalytic activity">
    <reaction evidence="8">
        <text>(6R)-10-formyltetrahydrofolate + 5-amino-1-(5-phospho-beta-D-ribosyl)imidazole-4-carboxamide = 5-formamido-1-(5-phospho-D-ribosyl)imidazole-4-carboxamide + (6S)-5,6,7,8-tetrahydrofolate</text>
        <dbReference type="Rhea" id="RHEA:22192"/>
        <dbReference type="ChEBI" id="CHEBI:57453"/>
        <dbReference type="ChEBI" id="CHEBI:58467"/>
        <dbReference type="ChEBI" id="CHEBI:58475"/>
        <dbReference type="ChEBI" id="CHEBI:195366"/>
        <dbReference type="EC" id="2.1.2.3"/>
    </reaction>
</comment>
<dbReference type="EC" id="2.1.2.3" evidence="8"/>
<dbReference type="FunFam" id="3.40.140.20:FF:000002">
    <property type="entry name" value="Bifunctional purine biosynthesis protein PurH"/>
    <property type="match status" value="1"/>
</dbReference>
<sequence length="505" mass="54965">MNIKRALISLWDKKGAEELAKSLQKMGVEIVSTGNTARFLKDSGVSVTPVEEVTGSPEILDGRVKTLHPKIHGGILAKESEAHQGELDKLDIKRIDLVAVNLYPFTEVIKSKDTDLDTALENIDIGGPTMVRAAAKNYNKCIVLVDTQDYSLILDKLKTQGDISKELRKELAVKAFSHTAQYDGAITEYLSGGKFLSILAEKKDTLRYGENPHQQADVFVNSSDTSASLLNATKISGKQLSYNNYNDADAALNAVMEFGSKKPAVVAVKHATPCGIAQGENLKSAFINARKCDEKSIFGGIVAVNTEVDESTAKEMNKIFLEIIIAPSFTKEALEVLQKKKNLRLLKVDFSKGEASCELKSINGGLLRQSKNQSRFLTKDITVACGELPKDKMDEVMFAYKSVKHVKSNAIAVTKGTSTVGLGCGATKRIDAACKALEQAKENGGGEILASDAFFPFEDVVNIAADYKIKYILQPGGSKNDDLSIEACRKHGITLIMTGMRHFKH</sequence>
<evidence type="ECO:0000256" key="4">
    <source>
        <dbReference type="ARBA" id="ARBA00022679"/>
    </source>
</evidence>
<dbReference type="EMBL" id="CP158367">
    <property type="protein sequence ID" value="XBX74530.1"/>
    <property type="molecule type" value="Genomic_DNA"/>
</dbReference>
<keyword evidence="5 8" id="KW-0658">Purine biosynthesis</keyword>
<dbReference type="InterPro" id="IPR036914">
    <property type="entry name" value="MGS-like_dom_sf"/>
</dbReference>
<evidence type="ECO:0000256" key="1">
    <source>
        <dbReference type="ARBA" id="ARBA00004844"/>
    </source>
</evidence>
<proteinExistence type="inferred from homology"/>
<dbReference type="InterPro" id="IPR011607">
    <property type="entry name" value="MGS-like_dom"/>
</dbReference>
<dbReference type="InterPro" id="IPR002695">
    <property type="entry name" value="PurH-like"/>
</dbReference>
<reference evidence="10" key="2">
    <citation type="submission" date="2024-06" db="EMBL/GenBank/DDBJ databases">
        <authorList>
            <person name="Petrova K.O."/>
            <person name="Toshchakov S.V."/>
            <person name="Boltjanskaja Y.V."/>
            <person name="Kevbrin V."/>
        </authorList>
    </citation>
    <scope>NUCLEOTIDE SEQUENCE</scope>
    <source>
        <strain evidence="10">Z-910T</strain>
    </source>
</reference>
<dbReference type="SUPFAM" id="SSF52335">
    <property type="entry name" value="Methylglyoxal synthase-like"/>
    <property type="match status" value="1"/>
</dbReference>
<evidence type="ECO:0000256" key="2">
    <source>
        <dbReference type="ARBA" id="ARBA00004954"/>
    </source>
</evidence>
<dbReference type="AlphaFoldDB" id="A0AAU7VKA0"/>
<dbReference type="FunFam" id="3.40.50.1380:FF:000001">
    <property type="entry name" value="Bifunctional purine biosynthesis protein PurH"/>
    <property type="match status" value="1"/>
</dbReference>
<dbReference type="HAMAP" id="MF_00139">
    <property type="entry name" value="PurH"/>
    <property type="match status" value="1"/>
</dbReference>
<evidence type="ECO:0000259" key="9">
    <source>
        <dbReference type="PROSITE" id="PS51855"/>
    </source>
</evidence>
<dbReference type="NCBIfam" id="NF002049">
    <property type="entry name" value="PRK00881.1"/>
    <property type="match status" value="1"/>
</dbReference>
<dbReference type="Gene3D" id="3.40.140.20">
    <property type="match status" value="2"/>
</dbReference>
<dbReference type="GO" id="GO:0003937">
    <property type="term" value="F:IMP cyclohydrolase activity"/>
    <property type="evidence" value="ECO:0007669"/>
    <property type="project" value="UniProtKB-UniRule"/>
</dbReference>
<keyword evidence="7 8" id="KW-0511">Multifunctional enzyme</keyword>
<organism evidence="10">
    <name type="scientific">Proteinivorax tanatarense</name>
    <dbReference type="NCBI Taxonomy" id="1260629"/>
    <lineage>
        <taxon>Bacteria</taxon>
        <taxon>Bacillati</taxon>
        <taxon>Bacillota</taxon>
        <taxon>Clostridia</taxon>
        <taxon>Eubacteriales</taxon>
        <taxon>Proteinivoracaceae</taxon>
        <taxon>Proteinivorax</taxon>
    </lineage>
</organism>
<comment type="pathway">
    <text evidence="1 8">Purine metabolism; IMP biosynthesis via de novo pathway; IMP from 5-formamido-1-(5-phospho-D-ribosyl)imidazole-4-carboxamide: step 1/1.</text>
</comment>
<keyword evidence="4 8" id="KW-0808">Transferase</keyword>
<dbReference type="GO" id="GO:0005829">
    <property type="term" value="C:cytosol"/>
    <property type="evidence" value="ECO:0007669"/>
    <property type="project" value="TreeGrafter"/>
</dbReference>
<dbReference type="SUPFAM" id="SSF53927">
    <property type="entry name" value="Cytidine deaminase-like"/>
    <property type="match status" value="1"/>
</dbReference>
<feature type="domain" description="MGS-like" evidence="9">
    <location>
        <begin position="1"/>
        <end position="145"/>
    </location>
</feature>
<evidence type="ECO:0000256" key="3">
    <source>
        <dbReference type="ARBA" id="ARBA00007667"/>
    </source>
</evidence>
<dbReference type="Pfam" id="PF02142">
    <property type="entry name" value="MGS"/>
    <property type="match status" value="1"/>
</dbReference>
<dbReference type="InterPro" id="IPR016193">
    <property type="entry name" value="Cytidine_deaminase-like"/>
</dbReference>
<dbReference type="SMART" id="SM00798">
    <property type="entry name" value="AICARFT_IMPCHas"/>
    <property type="match status" value="1"/>
</dbReference>
<dbReference type="Gene3D" id="3.40.50.1380">
    <property type="entry name" value="Methylglyoxal synthase-like domain"/>
    <property type="match status" value="1"/>
</dbReference>
<gene>
    <name evidence="8 10" type="primary">purH</name>
    <name evidence="10" type="ORF">PRVXT_002574</name>
</gene>
<dbReference type="GO" id="GO:0004643">
    <property type="term" value="F:phosphoribosylaminoimidazolecarboxamide formyltransferase activity"/>
    <property type="evidence" value="ECO:0007669"/>
    <property type="project" value="UniProtKB-UniRule"/>
</dbReference>
<dbReference type="RefSeq" id="WP_350343282.1">
    <property type="nucleotide sequence ID" value="NZ_CP158367.1"/>
</dbReference>
<dbReference type="PIRSF" id="PIRSF000414">
    <property type="entry name" value="AICARFT_IMPCHas"/>
    <property type="match status" value="1"/>
</dbReference>
<dbReference type="GO" id="GO:0006189">
    <property type="term" value="P:'de novo' IMP biosynthetic process"/>
    <property type="evidence" value="ECO:0007669"/>
    <property type="project" value="UniProtKB-UniRule"/>
</dbReference>
<evidence type="ECO:0000256" key="8">
    <source>
        <dbReference type="HAMAP-Rule" id="MF_00139"/>
    </source>
</evidence>
<dbReference type="NCBIfam" id="TIGR00355">
    <property type="entry name" value="purH"/>
    <property type="match status" value="1"/>
</dbReference>
<evidence type="ECO:0000256" key="5">
    <source>
        <dbReference type="ARBA" id="ARBA00022755"/>
    </source>
</evidence>
<dbReference type="CDD" id="cd01421">
    <property type="entry name" value="IMPCH"/>
    <property type="match status" value="1"/>
</dbReference>
<accession>A0AAU7VKA0</accession>
<keyword evidence="6 8" id="KW-0378">Hydrolase</keyword>
<protein>
    <recommendedName>
        <fullName evidence="8">Bifunctional purine biosynthesis protein PurH</fullName>
    </recommendedName>
    <domain>
        <recommendedName>
            <fullName evidence="8">Phosphoribosylaminoimidazolecarboxamide formyltransferase</fullName>
            <ecNumber evidence="8">2.1.2.3</ecNumber>
        </recommendedName>
        <alternativeName>
            <fullName evidence="8">AICAR transformylase</fullName>
        </alternativeName>
    </domain>
    <domain>
        <recommendedName>
            <fullName evidence="8">IMP cyclohydrolase</fullName>
            <ecNumber evidence="8">3.5.4.10</ecNumber>
        </recommendedName>
        <alternativeName>
            <fullName evidence="8">ATIC</fullName>
        </alternativeName>
        <alternativeName>
            <fullName evidence="8">IMP synthase</fullName>
        </alternativeName>
        <alternativeName>
            <fullName evidence="8">Inosinicase</fullName>
        </alternativeName>
    </domain>
</protein>
<comment type="pathway">
    <text evidence="2 8">Purine metabolism; IMP biosynthesis via de novo pathway; 5-formamido-1-(5-phospho-D-ribosyl)imidazole-4-carboxamide from 5-amino-1-(5-phospho-D-ribosyl)imidazole-4-carboxamide (10-formyl THF route): step 1/1.</text>
</comment>